<gene>
    <name evidence="2" type="ORF">G5B40_05470</name>
</gene>
<dbReference type="PANTHER" id="PTHR41795:SF1">
    <property type="entry name" value="EXOPOLYSACCHARIDE SYNTHESIS PROTEIN"/>
    <property type="match status" value="1"/>
</dbReference>
<dbReference type="RefSeq" id="WP_165096028.1">
    <property type="nucleotide sequence ID" value="NZ_CP049056.1"/>
</dbReference>
<dbReference type="KEGG" id="hdh:G5B40_05470"/>
<dbReference type="PIRSF" id="PIRSF033239">
    <property type="entry name" value="ExoD"/>
    <property type="match status" value="1"/>
</dbReference>
<dbReference type="EMBL" id="CP049056">
    <property type="protein sequence ID" value="QIE54948.1"/>
    <property type="molecule type" value="Genomic_DNA"/>
</dbReference>
<evidence type="ECO:0000256" key="1">
    <source>
        <dbReference type="SAM" id="Phobius"/>
    </source>
</evidence>
<dbReference type="InterPro" id="IPR010331">
    <property type="entry name" value="ExoD"/>
</dbReference>
<feature type="transmembrane region" description="Helical" evidence="1">
    <location>
        <begin position="70"/>
        <end position="92"/>
    </location>
</feature>
<evidence type="ECO:0000313" key="3">
    <source>
        <dbReference type="Proteomes" id="UP000503336"/>
    </source>
</evidence>
<reference evidence="2 3" key="1">
    <citation type="submission" date="2020-02" db="EMBL/GenBank/DDBJ databases">
        <title>complete genome sequence of Rhodobacteraceae bacterium.</title>
        <authorList>
            <person name="Park J."/>
            <person name="Kim Y.-S."/>
            <person name="Kim K.-H."/>
        </authorList>
    </citation>
    <scope>NUCLEOTIDE SEQUENCE [LARGE SCALE GENOMIC DNA]</scope>
    <source>
        <strain evidence="2 3">RR4-56</strain>
    </source>
</reference>
<organism evidence="2 3">
    <name type="scientific">Pikeienuella piscinae</name>
    <dbReference type="NCBI Taxonomy" id="2748098"/>
    <lineage>
        <taxon>Bacteria</taxon>
        <taxon>Pseudomonadati</taxon>
        <taxon>Pseudomonadota</taxon>
        <taxon>Alphaproteobacteria</taxon>
        <taxon>Rhodobacterales</taxon>
        <taxon>Paracoccaceae</taxon>
        <taxon>Pikeienuella</taxon>
    </lineage>
</organism>
<dbReference type="Proteomes" id="UP000503336">
    <property type="component" value="Chromosome"/>
</dbReference>
<sequence>MPGVREANVKDGTPPDASVEQILNDVRSLINGGSVSVDEIVTNLGGASFAPLLFLPAAAVVSPLSGVPGFSSLCGLMIAVVAAQMVAARGHLWLPGWLRRRRIPSDRLRKALGFAHRPARFLDRVTRRRLAALVEPPFSALPSVVCLLCGLAMPFLELVPFTSSILGFAVAVLAVSALARDGLFALLALIVIGSAAATGLSLVA</sequence>
<keyword evidence="1" id="KW-1133">Transmembrane helix</keyword>
<keyword evidence="1" id="KW-0472">Membrane</keyword>
<name>A0A7L5BVV0_9RHOB</name>
<keyword evidence="1" id="KW-0812">Transmembrane</keyword>
<dbReference type="Pfam" id="PF06055">
    <property type="entry name" value="ExoD"/>
    <property type="match status" value="1"/>
</dbReference>
<protein>
    <submittedName>
        <fullName evidence="2">Exopolysaccharide biosynthesis protein</fullName>
    </submittedName>
</protein>
<evidence type="ECO:0000313" key="2">
    <source>
        <dbReference type="EMBL" id="QIE54948.1"/>
    </source>
</evidence>
<proteinExistence type="predicted"/>
<feature type="transmembrane region" description="Helical" evidence="1">
    <location>
        <begin position="130"/>
        <end position="153"/>
    </location>
</feature>
<dbReference type="PANTHER" id="PTHR41795">
    <property type="entry name" value="EXOPOLYSACCHARIDE SYNTHESIS PROTEIN"/>
    <property type="match status" value="1"/>
</dbReference>
<feature type="transmembrane region" description="Helical" evidence="1">
    <location>
        <begin position="183"/>
        <end position="203"/>
    </location>
</feature>
<keyword evidence="3" id="KW-1185">Reference proteome</keyword>
<feature type="transmembrane region" description="Helical" evidence="1">
    <location>
        <begin position="159"/>
        <end position="178"/>
    </location>
</feature>
<dbReference type="AlphaFoldDB" id="A0A7L5BVV0"/>
<accession>A0A7L5BVV0</accession>